<evidence type="ECO:0000256" key="1">
    <source>
        <dbReference type="SAM" id="MobiDB-lite"/>
    </source>
</evidence>
<name>A0ABV5FZ13_9MICC</name>
<evidence type="ECO:0000313" key="3">
    <source>
        <dbReference type="Proteomes" id="UP001589575"/>
    </source>
</evidence>
<organism evidence="2 3">
    <name type="scientific">Citricoccus parietis</name>
    <dbReference type="NCBI Taxonomy" id="592307"/>
    <lineage>
        <taxon>Bacteria</taxon>
        <taxon>Bacillati</taxon>
        <taxon>Actinomycetota</taxon>
        <taxon>Actinomycetes</taxon>
        <taxon>Micrococcales</taxon>
        <taxon>Micrococcaceae</taxon>
        <taxon>Citricoccus</taxon>
    </lineage>
</organism>
<keyword evidence="3" id="KW-1185">Reference proteome</keyword>
<evidence type="ECO:0000313" key="2">
    <source>
        <dbReference type="EMBL" id="MFB9071932.1"/>
    </source>
</evidence>
<comment type="caution">
    <text evidence="2">The sequence shown here is derived from an EMBL/GenBank/DDBJ whole genome shotgun (WGS) entry which is preliminary data.</text>
</comment>
<protein>
    <submittedName>
        <fullName evidence="2">Uncharacterized protein</fullName>
    </submittedName>
</protein>
<gene>
    <name evidence="2" type="ORF">ACFFX0_12250</name>
</gene>
<proteinExistence type="predicted"/>
<dbReference type="EMBL" id="JBHMFI010000001">
    <property type="protein sequence ID" value="MFB9071932.1"/>
    <property type="molecule type" value="Genomic_DNA"/>
</dbReference>
<feature type="region of interest" description="Disordered" evidence="1">
    <location>
        <begin position="1"/>
        <end position="27"/>
    </location>
</feature>
<dbReference type="Proteomes" id="UP001589575">
    <property type="component" value="Unassembled WGS sequence"/>
</dbReference>
<sequence length="110" mass="11504">MVTRNQSGSLRSTVASNSSGTMGASTSWPPMFTTMSFSPMESALRGTPAGTVGGGPTTVSSLPGWFWTSADTALRAVSSGWARTYSQSCPSPAWTPLRRDAWTTPSCCTS</sequence>
<reference evidence="2 3" key="1">
    <citation type="submission" date="2024-09" db="EMBL/GenBank/DDBJ databases">
        <authorList>
            <person name="Sun Q."/>
            <person name="Mori K."/>
        </authorList>
    </citation>
    <scope>NUCLEOTIDE SEQUENCE [LARGE SCALE GENOMIC DNA]</scope>
    <source>
        <strain evidence="2 3">CCM 7609</strain>
    </source>
</reference>
<accession>A0ABV5FZ13</accession>